<sequence length="371" mass="42427">MLQDPSLNSTYLIIDALDECVADLSKLLDFVVQKSSVSSRVKWIVSSRNWPDIEGRLEQAGHKVRLCLELNAESISAAVSVYIEKRVSQLAQEKTYDKRTRDTVLEHLASNANNTFLWVASVCQHLEKIERWNVREKLNLFPPGLDLLYKRMIQQISDSHNASLCKQILALVVTVYRPITLKELSAISEMLENVAGDDLESTREIVSLCGSFLTIREQSVYFVHQSAKDFLFTNAFYEIFPSGTEETHYIVFSRSLHIMSMTLRRDMYNLLEVGYPIEEVKQPDPDPLAASRYSCIYWVDHLCAWNFNPSTNRSAELQDGSAVDSFLRKQYLYWLEALSLCQSMPKGVLSMAKLNDLIQRSTDSSELMKLV</sequence>
<dbReference type="PROSITE" id="PS50837">
    <property type="entry name" value="NACHT"/>
    <property type="match status" value="1"/>
</dbReference>
<reference evidence="3" key="1">
    <citation type="journal article" date="2020" name="Stud. Mycol.">
        <title>101 Dothideomycetes genomes: a test case for predicting lifestyles and emergence of pathogens.</title>
        <authorList>
            <person name="Haridas S."/>
            <person name="Albert R."/>
            <person name="Binder M."/>
            <person name="Bloem J."/>
            <person name="Labutti K."/>
            <person name="Salamov A."/>
            <person name="Andreopoulos B."/>
            <person name="Baker S."/>
            <person name="Barry K."/>
            <person name="Bills G."/>
            <person name="Bluhm B."/>
            <person name="Cannon C."/>
            <person name="Castanera R."/>
            <person name="Culley D."/>
            <person name="Daum C."/>
            <person name="Ezra D."/>
            <person name="Gonzalez J."/>
            <person name="Henrissat B."/>
            <person name="Kuo A."/>
            <person name="Liang C."/>
            <person name="Lipzen A."/>
            <person name="Lutzoni F."/>
            <person name="Magnuson J."/>
            <person name="Mondo S."/>
            <person name="Nolan M."/>
            <person name="Ohm R."/>
            <person name="Pangilinan J."/>
            <person name="Park H.-J."/>
            <person name="Ramirez L."/>
            <person name="Alfaro M."/>
            <person name="Sun H."/>
            <person name="Tritt A."/>
            <person name="Yoshinaga Y."/>
            <person name="Zwiers L.-H."/>
            <person name="Turgeon B."/>
            <person name="Goodwin S."/>
            <person name="Spatafora J."/>
            <person name="Crous P."/>
            <person name="Grigoriev I."/>
        </authorList>
    </citation>
    <scope>NUCLEOTIDE SEQUENCE</scope>
    <source>
        <strain evidence="3">ATCC 74209</strain>
    </source>
</reference>
<feature type="domain" description="NACHT" evidence="2">
    <location>
        <begin position="1"/>
        <end position="126"/>
    </location>
</feature>
<dbReference type="InterPro" id="IPR054471">
    <property type="entry name" value="GPIID_WHD"/>
</dbReference>
<dbReference type="OrthoDB" id="538223at2759"/>
<evidence type="ECO:0000256" key="1">
    <source>
        <dbReference type="ARBA" id="ARBA00022737"/>
    </source>
</evidence>
<dbReference type="PANTHER" id="PTHR10039:SF14">
    <property type="entry name" value="NACHT DOMAIN-CONTAINING PROTEIN"/>
    <property type="match status" value="1"/>
</dbReference>
<accession>A0A9P4N2N3</accession>
<keyword evidence="4" id="KW-1185">Reference proteome</keyword>
<dbReference type="PANTHER" id="PTHR10039">
    <property type="entry name" value="AMELOGENIN"/>
    <property type="match status" value="1"/>
</dbReference>
<keyword evidence="1" id="KW-0677">Repeat</keyword>
<dbReference type="Proteomes" id="UP000799536">
    <property type="component" value="Unassembled WGS sequence"/>
</dbReference>
<dbReference type="EMBL" id="ML993865">
    <property type="protein sequence ID" value="KAF2204965.1"/>
    <property type="molecule type" value="Genomic_DNA"/>
</dbReference>
<protein>
    <submittedName>
        <fullName evidence="3">Heterokaryon incompatibility protein</fullName>
    </submittedName>
</protein>
<gene>
    <name evidence="3" type="ORF">GQ43DRAFT_428544</name>
</gene>
<evidence type="ECO:0000313" key="3">
    <source>
        <dbReference type="EMBL" id="KAF2204965.1"/>
    </source>
</evidence>
<comment type="caution">
    <text evidence="3">The sequence shown here is derived from an EMBL/GenBank/DDBJ whole genome shotgun (WGS) entry which is preliminary data.</text>
</comment>
<name>A0A9P4N2N3_9PLEO</name>
<proteinExistence type="predicted"/>
<dbReference type="Pfam" id="PF22939">
    <property type="entry name" value="WHD_GPIID"/>
    <property type="match status" value="1"/>
</dbReference>
<evidence type="ECO:0000313" key="4">
    <source>
        <dbReference type="Proteomes" id="UP000799536"/>
    </source>
</evidence>
<dbReference type="AlphaFoldDB" id="A0A9P4N2N3"/>
<dbReference type="InterPro" id="IPR056884">
    <property type="entry name" value="NPHP3-like_N"/>
</dbReference>
<organism evidence="3 4">
    <name type="scientific">Delitschia confertaspora ATCC 74209</name>
    <dbReference type="NCBI Taxonomy" id="1513339"/>
    <lineage>
        <taxon>Eukaryota</taxon>
        <taxon>Fungi</taxon>
        <taxon>Dikarya</taxon>
        <taxon>Ascomycota</taxon>
        <taxon>Pezizomycotina</taxon>
        <taxon>Dothideomycetes</taxon>
        <taxon>Pleosporomycetidae</taxon>
        <taxon>Pleosporales</taxon>
        <taxon>Delitschiaceae</taxon>
        <taxon>Delitschia</taxon>
    </lineage>
</organism>
<dbReference type="InterPro" id="IPR007111">
    <property type="entry name" value="NACHT_NTPase"/>
</dbReference>
<dbReference type="Pfam" id="PF24883">
    <property type="entry name" value="NPHP3_N"/>
    <property type="match status" value="1"/>
</dbReference>
<evidence type="ECO:0000259" key="2">
    <source>
        <dbReference type="PROSITE" id="PS50837"/>
    </source>
</evidence>